<accession>A0A085WX75</accession>
<feature type="region of interest" description="Disordered" evidence="5">
    <location>
        <begin position="306"/>
        <end position="372"/>
    </location>
</feature>
<dbReference type="CDD" id="cd14014">
    <property type="entry name" value="STKc_PknB_like"/>
    <property type="match status" value="1"/>
</dbReference>
<dbReference type="Gene3D" id="1.10.510.10">
    <property type="entry name" value="Transferase(Phosphotransferase) domain 1"/>
    <property type="match status" value="1"/>
</dbReference>
<keyword evidence="9" id="KW-1185">Reference proteome</keyword>
<comment type="caution">
    <text evidence="8">The sequence shown here is derived from an EMBL/GenBank/DDBJ whole genome shotgun (WGS) entry which is preliminary data.</text>
</comment>
<dbReference type="SMART" id="SM00220">
    <property type="entry name" value="S_TKc"/>
    <property type="match status" value="1"/>
</dbReference>
<dbReference type="AlphaFoldDB" id="A0A085WX75"/>
<keyword evidence="6" id="KW-0472">Membrane</keyword>
<keyword evidence="6" id="KW-1133">Transmembrane helix</keyword>
<feature type="compositionally biased region" description="Polar residues" evidence="5">
    <location>
        <begin position="306"/>
        <end position="316"/>
    </location>
</feature>
<evidence type="ECO:0000256" key="5">
    <source>
        <dbReference type="SAM" id="MobiDB-lite"/>
    </source>
</evidence>
<feature type="compositionally biased region" description="Low complexity" evidence="5">
    <location>
        <begin position="329"/>
        <end position="339"/>
    </location>
</feature>
<dbReference type="Pfam" id="PF00069">
    <property type="entry name" value="Pkinase"/>
    <property type="match status" value="1"/>
</dbReference>
<gene>
    <name evidence="8" type="ORF">DB31_0550</name>
</gene>
<dbReference type="Proteomes" id="UP000028725">
    <property type="component" value="Unassembled WGS sequence"/>
</dbReference>
<sequence>MQDWLVESCHGHGAFGVVYRAVRIGHESDGPVALKMALFPWDPRFMREVALLSLVHHPSVPRLLGHGFWRRPQGTFFPFIVMQWVEGTPLYEWARQHRPSPAQVALLLSQLARALEATHDCRAVHRDVKGDNVVVRHSDGRAMLMDFGAGHYQSAARLTFQPLPPGTPPYQSPQAAQFERNAENHPGARYLAGPADDVFALGVTAHRLLTGDYPFSLEPPLDGVPSALRALIVRMLSLSPEARGPAGELAEALEAFAAQEKMPLPPESSTRSRSRHQRRVWRAGGVGAFVSLLLALGAWQFTHSRSPQASLTTQAVDTDRPDADTTGVAEAASKTTEASAPPPRQPEAIHQDPNAEPLPGQLRPTERGQCPGGKQVPINGGCWVEVPSKDAAECEANGLVFIQGRCYARAFGHRRKNPPTSAPADSR</sequence>
<dbReference type="GO" id="GO:0005524">
    <property type="term" value="F:ATP binding"/>
    <property type="evidence" value="ECO:0007669"/>
    <property type="project" value="UniProtKB-KW"/>
</dbReference>
<dbReference type="PROSITE" id="PS50011">
    <property type="entry name" value="PROTEIN_KINASE_DOM"/>
    <property type="match status" value="1"/>
</dbReference>
<feature type="transmembrane region" description="Helical" evidence="6">
    <location>
        <begin position="280"/>
        <end position="301"/>
    </location>
</feature>
<name>A0A085WX75_9BACT</name>
<evidence type="ECO:0000313" key="9">
    <source>
        <dbReference type="Proteomes" id="UP000028725"/>
    </source>
</evidence>
<proteinExistence type="predicted"/>
<evidence type="ECO:0000256" key="4">
    <source>
        <dbReference type="ARBA" id="ARBA00022840"/>
    </source>
</evidence>
<reference evidence="8 9" key="1">
    <citation type="submission" date="2014-04" db="EMBL/GenBank/DDBJ databases">
        <title>Genome assembly of Hyalangium minutum DSM 14724.</title>
        <authorList>
            <person name="Sharma G."/>
            <person name="Subramanian S."/>
        </authorList>
    </citation>
    <scope>NUCLEOTIDE SEQUENCE [LARGE SCALE GENOMIC DNA]</scope>
    <source>
        <strain evidence="8 9">DSM 14724</strain>
    </source>
</reference>
<dbReference type="InterPro" id="IPR000719">
    <property type="entry name" value="Prot_kinase_dom"/>
</dbReference>
<feature type="domain" description="Protein kinase" evidence="7">
    <location>
        <begin position="4"/>
        <end position="257"/>
    </location>
</feature>
<evidence type="ECO:0000256" key="3">
    <source>
        <dbReference type="ARBA" id="ARBA00022777"/>
    </source>
</evidence>
<keyword evidence="3" id="KW-0418">Kinase</keyword>
<keyword evidence="6" id="KW-0812">Transmembrane</keyword>
<dbReference type="GO" id="GO:0004674">
    <property type="term" value="F:protein serine/threonine kinase activity"/>
    <property type="evidence" value="ECO:0007669"/>
    <property type="project" value="TreeGrafter"/>
</dbReference>
<dbReference type="STRING" id="394096.DB31_0550"/>
<dbReference type="PANTHER" id="PTHR43289:SF6">
    <property type="entry name" value="SERINE_THREONINE-PROTEIN KINASE NEKL-3"/>
    <property type="match status" value="1"/>
</dbReference>
<keyword evidence="4" id="KW-0067">ATP-binding</keyword>
<dbReference type="SUPFAM" id="SSF56112">
    <property type="entry name" value="Protein kinase-like (PK-like)"/>
    <property type="match status" value="1"/>
</dbReference>
<evidence type="ECO:0000313" key="8">
    <source>
        <dbReference type="EMBL" id="KFE72288.1"/>
    </source>
</evidence>
<organism evidence="8 9">
    <name type="scientific">Hyalangium minutum</name>
    <dbReference type="NCBI Taxonomy" id="394096"/>
    <lineage>
        <taxon>Bacteria</taxon>
        <taxon>Pseudomonadati</taxon>
        <taxon>Myxococcota</taxon>
        <taxon>Myxococcia</taxon>
        <taxon>Myxococcales</taxon>
        <taxon>Cystobacterineae</taxon>
        <taxon>Archangiaceae</taxon>
        <taxon>Hyalangium</taxon>
    </lineage>
</organism>
<keyword evidence="2" id="KW-0547">Nucleotide-binding</keyword>
<evidence type="ECO:0000259" key="7">
    <source>
        <dbReference type="PROSITE" id="PS50011"/>
    </source>
</evidence>
<keyword evidence="1" id="KW-0808">Transferase</keyword>
<dbReference type="InterPro" id="IPR011009">
    <property type="entry name" value="Kinase-like_dom_sf"/>
</dbReference>
<evidence type="ECO:0000256" key="2">
    <source>
        <dbReference type="ARBA" id="ARBA00022741"/>
    </source>
</evidence>
<dbReference type="EMBL" id="JMCB01000001">
    <property type="protein sequence ID" value="KFE72288.1"/>
    <property type="molecule type" value="Genomic_DNA"/>
</dbReference>
<protein>
    <recommendedName>
        <fullName evidence="7">Protein kinase domain-containing protein</fullName>
    </recommendedName>
</protein>
<evidence type="ECO:0000256" key="6">
    <source>
        <dbReference type="SAM" id="Phobius"/>
    </source>
</evidence>
<evidence type="ECO:0000256" key="1">
    <source>
        <dbReference type="ARBA" id="ARBA00022679"/>
    </source>
</evidence>
<dbReference type="PANTHER" id="PTHR43289">
    <property type="entry name" value="MITOGEN-ACTIVATED PROTEIN KINASE KINASE KINASE 20-RELATED"/>
    <property type="match status" value="1"/>
</dbReference>